<dbReference type="GO" id="GO:0000049">
    <property type="term" value="F:tRNA binding"/>
    <property type="evidence" value="ECO:0007669"/>
    <property type="project" value="TreeGrafter"/>
</dbReference>
<dbReference type="InterPro" id="IPR017945">
    <property type="entry name" value="DHBP_synth_RibB-like_a/b_dom"/>
</dbReference>
<reference evidence="16 17" key="1">
    <citation type="submission" date="2018-04" db="EMBL/GenBank/DDBJ databases">
        <title>Polynucleobacter sp. UH21B genome.</title>
        <authorList>
            <person name="Hahn M.W."/>
        </authorList>
    </citation>
    <scope>NUCLEOTIDE SEQUENCE [LARGE SCALE GENOMIC DNA]</scope>
    <source>
        <strain evidence="16 17">MWH-UH21B</strain>
    </source>
</reference>
<keyword evidence="5 13" id="KW-0963">Cytoplasm</keyword>
<dbReference type="EMBL" id="CP028942">
    <property type="protein sequence ID" value="QKM65369.1"/>
    <property type="molecule type" value="Genomic_DNA"/>
</dbReference>
<protein>
    <recommendedName>
        <fullName evidence="4 13">Threonylcarbamoyl-AMP synthase</fullName>
        <shortName evidence="13">TC-AMP synthase</shortName>
        <ecNumber evidence="3 13">2.7.7.87</ecNumber>
    </recommendedName>
    <alternativeName>
        <fullName evidence="11 13">L-threonylcarbamoyladenylate synthase</fullName>
    </alternativeName>
</protein>
<evidence type="ECO:0000256" key="1">
    <source>
        <dbReference type="ARBA" id="ARBA00004496"/>
    </source>
</evidence>
<dbReference type="InterPro" id="IPR038385">
    <property type="entry name" value="Sua5/YwlC_C"/>
</dbReference>
<feature type="binding site" evidence="14">
    <location>
        <position position="35"/>
    </location>
    <ligand>
        <name>L-threonine</name>
        <dbReference type="ChEBI" id="CHEBI:57926"/>
    </ligand>
</feature>
<keyword evidence="9 13" id="KW-0547">Nucleotide-binding</keyword>
<proteinExistence type="inferred from homology"/>
<dbReference type="InterPro" id="IPR050156">
    <property type="entry name" value="TC-AMP_synthase_SUA5"/>
</dbReference>
<dbReference type="GO" id="GO:0005524">
    <property type="term" value="F:ATP binding"/>
    <property type="evidence" value="ECO:0007669"/>
    <property type="project" value="UniProtKB-UniRule"/>
</dbReference>
<dbReference type="Gene3D" id="3.40.50.11030">
    <property type="entry name" value="Threonylcarbamoyl-AMP synthase, C-terminal domain"/>
    <property type="match status" value="1"/>
</dbReference>
<feature type="binding site" evidence="14">
    <location>
        <position position="162"/>
    </location>
    <ligand>
        <name>ATP</name>
        <dbReference type="ChEBI" id="CHEBI:30616"/>
    </ligand>
</feature>
<feature type="binding site" evidence="14">
    <location>
        <position position="132"/>
    </location>
    <ligand>
        <name>L-threonine</name>
        <dbReference type="ChEBI" id="CHEBI:57926"/>
    </ligand>
</feature>
<feature type="binding site" evidence="14">
    <location>
        <position position="128"/>
    </location>
    <ligand>
        <name>ATP</name>
        <dbReference type="ChEBI" id="CHEBI:30616"/>
    </ligand>
</feature>
<evidence type="ECO:0000256" key="5">
    <source>
        <dbReference type="ARBA" id="ARBA00022490"/>
    </source>
</evidence>
<dbReference type="SUPFAM" id="SSF55821">
    <property type="entry name" value="YrdC/RibB"/>
    <property type="match status" value="1"/>
</dbReference>
<organism evidence="16 17">
    <name type="scientific">Polynucleobacter tropicus</name>
    <dbReference type="NCBI Taxonomy" id="1743174"/>
    <lineage>
        <taxon>Bacteria</taxon>
        <taxon>Pseudomonadati</taxon>
        <taxon>Pseudomonadota</taxon>
        <taxon>Betaproteobacteria</taxon>
        <taxon>Burkholderiales</taxon>
        <taxon>Burkholderiaceae</taxon>
        <taxon>Polynucleobacter</taxon>
    </lineage>
</organism>
<evidence type="ECO:0000256" key="13">
    <source>
        <dbReference type="PIRNR" id="PIRNR004930"/>
    </source>
</evidence>
<dbReference type="PANTHER" id="PTHR17490:SF16">
    <property type="entry name" value="THREONYLCARBAMOYL-AMP SYNTHASE"/>
    <property type="match status" value="1"/>
</dbReference>
<dbReference type="KEGG" id="ptrp:DCO17_09045"/>
<dbReference type="GO" id="GO:0003725">
    <property type="term" value="F:double-stranded RNA binding"/>
    <property type="evidence" value="ECO:0007669"/>
    <property type="project" value="UniProtKB-UniRule"/>
</dbReference>
<evidence type="ECO:0000256" key="7">
    <source>
        <dbReference type="ARBA" id="ARBA00022694"/>
    </source>
</evidence>
<feature type="binding site" evidence="14">
    <location>
        <position position="154"/>
    </location>
    <ligand>
        <name>ATP</name>
        <dbReference type="ChEBI" id="CHEBI:30616"/>
    </ligand>
</feature>
<keyword evidence="7 13" id="KW-0819">tRNA processing</keyword>
<dbReference type="Pfam" id="PF01300">
    <property type="entry name" value="Sua5_yciO_yrdC"/>
    <property type="match status" value="1"/>
</dbReference>
<dbReference type="GO" id="GO:0006450">
    <property type="term" value="P:regulation of translational fidelity"/>
    <property type="evidence" value="ECO:0007669"/>
    <property type="project" value="TreeGrafter"/>
</dbReference>
<feature type="binding site" evidence="14">
    <location>
        <position position="252"/>
    </location>
    <ligand>
        <name>ATP</name>
        <dbReference type="ChEBI" id="CHEBI:30616"/>
    </ligand>
</feature>
<keyword evidence="8 13" id="KW-0548">Nucleotidyltransferase</keyword>
<feature type="domain" description="YrdC-like" evidence="15">
    <location>
        <begin position="13"/>
        <end position="212"/>
    </location>
</feature>
<accession>A0A6M9PX89</accession>
<dbReference type="PIRSF" id="PIRSF004930">
    <property type="entry name" value="Tln_factor_SUA5"/>
    <property type="match status" value="1"/>
</dbReference>
<evidence type="ECO:0000256" key="4">
    <source>
        <dbReference type="ARBA" id="ARBA00015492"/>
    </source>
</evidence>
<dbReference type="Proteomes" id="UP000503312">
    <property type="component" value="Chromosome"/>
</dbReference>
<feature type="binding site" evidence="14">
    <location>
        <position position="67"/>
    </location>
    <ligand>
        <name>L-threonine</name>
        <dbReference type="ChEBI" id="CHEBI:57926"/>
    </ligand>
</feature>
<feature type="binding site" evidence="14">
    <location>
        <position position="193"/>
    </location>
    <ligand>
        <name>L-threonine</name>
        <dbReference type="ChEBI" id="CHEBI:57926"/>
    </ligand>
</feature>
<evidence type="ECO:0000256" key="10">
    <source>
        <dbReference type="ARBA" id="ARBA00022840"/>
    </source>
</evidence>
<evidence type="ECO:0000256" key="9">
    <source>
        <dbReference type="ARBA" id="ARBA00022741"/>
    </source>
</evidence>
<dbReference type="PROSITE" id="PS51163">
    <property type="entry name" value="YRDC"/>
    <property type="match status" value="1"/>
</dbReference>
<sequence length="367" mass="39535">MFGVTSGDSSPQSLVINEAAQALRDGRLVAFPTETVYGLGADASNPSSVQKVFTTKGRPSNHPLIVHVAAPERLGHEQLDWVSVLAPWARDIPEDALKLMNAFWPGPLTLVFKKDKHVLNEITGGQDTVAIRSPAHPIAQELLRQFQGGVVAPSANRFGKVSPTSAADVRNEFEGDTDLLVIDGGDCEVGIESTIVDVSSGDRVALLRPGVITPKEMLAKTGVRVYRLGEAIDPNAHFESLPRVSGGLKAHYAPTTPLRLYAPGRVLDALTEFPDTKSRVAVAVWDSESSLGDDGHPSAQFEEVEVPSDSAAFASRLYRTLRDLDEQGWDLILFPEPPAGEEWDGVRDRLQRACFGSGPSSSSHDSN</sequence>
<dbReference type="Pfam" id="PF03481">
    <property type="entry name" value="Sua5_C"/>
    <property type="match status" value="1"/>
</dbReference>
<keyword evidence="17" id="KW-1185">Reference proteome</keyword>
<evidence type="ECO:0000256" key="2">
    <source>
        <dbReference type="ARBA" id="ARBA00007663"/>
    </source>
</evidence>
<feature type="binding site" evidence="14">
    <location>
        <position position="208"/>
    </location>
    <ligand>
        <name>ATP</name>
        <dbReference type="ChEBI" id="CHEBI:30616"/>
    </ligand>
</feature>
<evidence type="ECO:0000259" key="15">
    <source>
        <dbReference type="PROSITE" id="PS51163"/>
    </source>
</evidence>
<name>A0A6M9PX89_9BURK</name>
<dbReference type="EC" id="2.7.7.87" evidence="3 13"/>
<dbReference type="GO" id="GO:0008033">
    <property type="term" value="P:tRNA processing"/>
    <property type="evidence" value="ECO:0007669"/>
    <property type="project" value="UniProtKB-KW"/>
</dbReference>
<evidence type="ECO:0000256" key="11">
    <source>
        <dbReference type="ARBA" id="ARBA00029774"/>
    </source>
</evidence>
<dbReference type="InterPro" id="IPR005145">
    <property type="entry name" value="Sua5_C"/>
</dbReference>
<evidence type="ECO:0000256" key="14">
    <source>
        <dbReference type="PIRSR" id="PIRSR004930-1"/>
    </source>
</evidence>
<evidence type="ECO:0000256" key="6">
    <source>
        <dbReference type="ARBA" id="ARBA00022679"/>
    </source>
</evidence>
<evidence type="ECO:0000313" key="16">
    <source>
        <dbReference type="EMBL" id="QKM65369.1"/>
    </source>
</evidence>
<dbReference type="InterPro" id="IPR010923">
    <property type="entry name" value="T(6)A37_SUA5"/>
</dbReference>
<feature type="binding site" evidence="14">
    <location>
        <position position="58"/>
    </location>
    <ligand>
        <name>ATP</name>
        <dbReference type="ChEBI" id="CHEBI:30616"/>
    </ligand>
</feature>
<dbReference type="NCBIfam" id="TIGR00057">
    <property type="entry name" value="L-threonylcarbamoyladenylate synthase"/>
    <property type="match status" value="1"/>
</dbReference>
<comment type="similarity">
    <text evidence="2 13">Belongs to the SUA5 family.</text>
</comment>
<dbReference type="PANTHER" id="PTHR17490">
    <property type="entry name" value="SUA5"/>
    <property type="match status" value="1"/>
</dbReference>
<feature type="binding site" evidence="14">
    <location>
        <position position="152"/>
    </location>
    <ligand>
        <name>ATP</name>
        <dbReference type="ChEBI" id="CHEBI:30616"/>
    </ligand>
</feature>
<dbReference type="AlphaFoldDB" id="A0A6M9PX89"/>
<evidence type="ECO:0000313" key="17">
    <source>
        <dbReference type="Proteomes" id="UP000503312"/>
    </source>
</evidence>
<evidence type="ECO:0000256" key="3">
    <source>
        <dbReference type="ARBA" id="ARBA00012584"/>
    </source>
</evidence>
<keyword evidence="10 13" id="KW-0067">ATP-binding</keyword>
<comment type="catalytic activity">
    <reaction evidence="12 13">
        <text>L-threonine + hydrogencarbonate + ATP = L-threonylcarbamoyladenylate + diphosphate + H2O</text>
        <dbReference type="Rhea" id="RHEA:36407"/>
        <dbReference type="ChEBI" id="CHEBI:15377"/>
        <dbReference type="ChEBI" id="CHEBI:17544"/>
        <dbReference type="ChEBI" id="CHEBI:30616"/>
        <dbReference type="ChEBI" id="CHEBI:33019"/>
        <dbReference type="ChEBI" id="CHEBI:57926"/>
        <dbReference type="ChEBI" id="CHEBI:73682"/>
        <dbReference type="EC" id="2.7.7.87"/>
    </reaction>
</comment>
<comment type="function">
    <text evidence="13">Required for the formation of a threonylcarbamoyl group on adenosine at position 37 (t(6)A37) in tRNAs that read codons beginning with adenine.</text>
</comment>
<dbReference type="InterPro" id="IPR006070">
    <property type="entry name" value="Sua5-like_dom"/>
</dbReference>
<comment type="subcellular location">
    <subcellularLocation>
        <location evidence="1 13">Cytoplasm</location>
    </subcellularLocation>
</comment>
<evidence type="ECO:0000256" key="8">
    <source>
        <dbReference type="ARBA" id="ARBA00022695"/>
    </source>
</evidence>
<gene>
    <name evidence="16" type="ORF">DCO17_09045</name>
</gene>
<keyword evidence="6 13" id="KW-0808">Transferase</keyword>
<dbReference type="Gene3D" id="3.90.870.10">
    <property type="entry name" value="DHBP synthase"/>
    <property type="match status" value="1"/>
</dbReference>
<dbReference type="GO" id="GO:0005737">
    <property type="term" value="C:cytoplasm"/>
    <property type="evidence" value="ECO:0007669"/>
    <property type="project" value="UniProtKB-SubCell"/>
</dbReference>
<dbReference type="GO" id="GO:0061710">
    <property type="term" value="F:L-threonylcarbamoyladenylate synthase"/>
    <property type="evidence" value="ECO:0007669"/>
    <property type="project" value="UniProtKB-EC"/>
</dbReference>
<evidence type="ECO:0000256" key="12">
    <source>
        <dbReference type="ARBA" id="ARBA00048366"/>
    </source>
</evidence>
<dbReference type="FunFam" id="3.90.870.10:FF:000009">
    <property type="entry name" value="Threonylcarbamoyl-AMP synthase, putative"/>
    <property type="match status" value="1"/>
</dbReference>
<dbReference type="RefSeq" id="WP_173956402.1">
    <property type="nucleotide sequence ID" value="NZ_CP028942.1"/>
</dbReference>